<organism evidence="7">
    <name type="scientific">Manihot esculenta</name>
    <name type="common">Cassava</name>
    <name type="synonym">Jatropha manihot</name>
    <dbReference type="NCBI Taxonomy" id="3983"/>
    <lineage>
        <taxon>Eukaryota</taxon>
        <taxon>Viridiplantae</taxon>
        <taxon>Streptophyta</taxon>
        <taxon>Embryophyta</taxon>
        <taxon>Tracheophyta</taxon>
        <taxon>Spermatophyta</taxon>
        <taxon>Magnoliopsida</taxon>
        <taxon>eudicotyledons</taxon>
        <taxon>Gunneridae</taxon>
        <taxon>Pentapetalae</taxon>
        <taxon>rosids</taxon>
        <taxon>fabids</taxon>
        <taxon>Malpighiales</taxon>
        <taxon>Euphorbiaceae</taxon>
        <taxon>Crotonoideae</taxon>
        <taxon>Manihoteae</taxon>
        <taxon>Manihot</taxon>
    </lineage>
</organism>
<name>A0A2C9WJL5_MANES</name>
<dbReference type="GO" id="GO:0016787">
    <property type="term" value="F:hydrolase activity"/>
    <property type="evidence" value="ECO:0007669"/>
    <property type="project" value="InterPro"/>
</dbReference>
<keyword evidence="3" id="KW-1133">Transmembrane helix</keyword>
<evidence type="ECO:0000313" key="7">
    <source>
        <dbReference type="EMBL" id="OAY59398.1"/>
    </source>
</evidence>
<feature type="signal peptide" evidence="4">
    <location>
        <begin position="1"/>
        <end position="19"/>
    </location>
</feature>
<feature type="chain" id="PRO_5012271314" description="Purple acid phosphatase" evidence="4">
    <location>
        <begin position="20"/>
        <end position="555"/>
    </location>
</feature>
<dbReference type="PANTHER" id="PTHR45778">
    <property type="entry name" value="PURPLE ACID PHOSPHATASE-RELATED"/>
    <property type="match status" value="1"/>
</dbReference>
<dbReference type="AlphaFoldDB" id="A0A2C9WJL5"/>
<keyword evidence="3" id="KW-0472">Membrane</keyword>
<dbReference type="PANTHER" id="PTHR45778:SF7">
    <property type="entry name" value="PURPLE ACID PHOSPHATASE"/>
    <property type="match status" value="1"/>
</dbReference>
<dbReference type="Pfam" id="PF00149">
    <property type="entry name" value="Metallophos"/>
    <property type="match status" value="1"/>
</dbReference>
<proteinExistence type="predicted"/>
<feature type="domain" description="Purple acid phosphatase C-terminal" evidence="6">
    <location>
        <begin position="406"/>
        <end position="473"/>
    </location>
</feature>
<feature type="domain" description="Calcineurin-like phosphoesterase" evidence="5">
    <location>
        <begin position="161"/>
        <end position="387"/>
    </location>
</feature>
<evidence type="ECO:0000256" key="4">
    <source>
        <dbReference type="SAM" id="SignalP"/>
    </source>
</evidence>
<dbReference type="SUPFAM" id="SSF56300">
    <property type="entry name" value="Metallo-dependent phosphatases"/>
    <property type="match status" value="1"/>
</dbReference>
<evidence type="ECO:0000256" key="1">
    <source>
        <dbReference type="ARBA" id="ARBA00001947"/>
    </source>
</evidence>
<accession>A0A2C9WJL5</accession>
<dbReference type="CDD" id="cd00839">
    <property type="entry name" value="MPP_PAPs"/>
    <property type="match status" value="1"/>
</dbReference>
<keyword evidence="2" id="KW-0325">Glycoprotein</keyword>
<dbReference type="STRING" id="3983.A0A2C9WJL5"/>
<dbReference type="InterPro" id="IPR041792">
    <property type="entry name" value="MPP_PAP"/>
</dbReference>
<reference evidence="7" key="1">
    <citation type="submission" date="2016-02" db="EMBL/GenBank/DDBJ databases">
        <title>WGS assembly of Manihot esculenta.</title>
        <authorList>
            <person name="Bredeson J.V."/>
            <person name="Prochnik S.E."/>
            <person name="Lyons J.B."/>
            <person name="Schmutz J."/>
            <person name="Grimwood J."/>
            <person name="Vrebalov J."/>
            <person name="Bart R.S."/>
            <person name="Amuge T."/>
            <person name="Ferguson M.E."/>
            <person name="Green R."/>
            <person name="Putnam N."/>
            <person name="Stites J."/>
            <person name="Rounsley S."/>
            <person name="Rokhsar D.S."/>
        </authorList>
    </citation>
    <scope>NUCLEOTIDE SEQUENCE [LARGE SCALE GENOMIC DNA]</scope>
    <source>
        <tissue evidence="7">Leaf</tissue>
    </source>
</reference>
<dbReference type="InterPro" id="IPR025733">
    <property type="entry name" value="PAPs_C"/>
</dbReference>
<dbReference type="EMBL" id="CM004387">
    <property type="protein sequence ID" value="OAY59398.1"/>
    <property type="molecule type" value="Genomic_DNA"/>
</dbReference>
<gene>
    <name evidence="7" type="ORF">MANES_01G029400</name>
</gene>
<keyword evidence="3" id="KW-0812">Transmembrane</keyword>
<dbReference type="InterPro" id="IPR004843">
    <property type="entry name" value="Calcineurin-like_PHP"/>
</dbReference>
<evidence type="ECO:0008006" key="8">
    <source>
        <dbReference type="Google" id="ProtNLM"/>
    </source>
</evidence>
<dbReference type="Pfam" id="PF14008">
    <property type="entry name" value="Metallophos_C"/>
    <property type="match status" value="1"/>
</dbReference>
<dbReference type="InterPro" id="IPR029052">
    <property type="entry name" value="Metallo-depent_PP-like"/>
</dbReference>
<evidence type="ECO:0000259" key="5">
    <source>
        <dbReference type="Pfam" id="PF00149"/>
    </source>
</evidence>
<feature type="transmembrane region" description="Helical" evidence="3">
    <location>
        <begin position="510"/>
        <end position="530"/>
    </location>
</feature>
<evidence type="ECO:0000259" key="6">
    <source>
        <dbReference type="Pfam" id="PF14008"/>
    </source>
</evidence>
<evidence type="ECO:0000256" key="3">
    <source>
        <dbReference type="SAM" id="Phobius"/>
    </source>
</evidence>
<evidence type="ECO:0000256" key="2">
    <source>
        <dbReference type="ARBA" id="ARBA00023180"/>
    </source>
</evidence>
<sequence>MKIPILLFLFSLLLPSSLAKVKISVTPTILSKSGDIVTVSWSNVDSPSKLDWLGLYSPPDSRHDHFIGYKFLSSSPTWESGSGSISIPIINLRSNYSFRIFRWIESEINPKRHDHDQNPLPGTVHLVAESEQVGSDSKGWSGTQSFVSRNGNSDETIAFLFGDMGAATPYTTFRRTQDESISTVKWILRDIEAIGDRHAFVSHIGDISYARGYSWLWDHFFTQIEPVASQVPYHVCIGNHEYDWPLQPWKPDWSYSIYGTDGGGECGVPYSLKFNMPGNSSELTGTRAPATRNLYYSFDTGAVHFVYISTETNFLPGSSQYNFIKHDLESVNRSKTPFVIVQGHRPMYTTSHENRDAPLRMKMLEHLEPLFVKNNVTLALWGHVHRYERFCPLNNYTCGSTWKGYPVHAVIGMAGQDWQPIWEPRPDHPDVPVFPQPEQSLYRAGEFGYTRLVATKEKLTLSYVGNHDGEVHDMVEILASGQVHSGSDGLSNVAGTMVEVVVEDSPFSKYVKGASILVLGAFVGYILGFISHARKKNASKGNWISVKTEEHETLS</sequence>
<comment type="cofactor">
    <cofactor evidence="1">
        <name>Zn(2+)</name>
        <dbReference type="ChEBI" id="CHEBI:29105"/>
    </cofactor>
</comment>
<dbReference type="Gene3D" id="3.60.21.10">
    <property type="match status" value="1"/>
</dbReference>
<keyword evidence="4" id="KW-0732">Signal</keyword>
<protein>
    <recommendedName>
        <fullName evidence="8">Purple acid phosphatase</fullName>
    </recommendedName>
</protein>